<feature type="region of interest" description="Disordered" evidence="5">
    <location>
        <begin position="336"/>
        <end position="389"/>
    </location>
</feature>
<keyword evidence="2 6" id="KW-0812">Transmembrane</keyword>
<sequence>MANPFVNFLSALSPPPVTLDLDYDGLEYRWKIFTIRPGLFKNELFVLLAVIAYFGFYFIGKKLNEKRVNSWVDLHLPFYGSQFSSPLQTGGLTQDGSSDFFAFSTGRRAITSLHTTFTLRPRHDLFQYAYQVIWGLVELNYKAADEIELDFTLKDGAGVPDCVWAVVAKDELRNIKEKRWDLTFAKTSENSALPPSLSVMSEFADITETLFKPHGPLSVPSVLSNPAILPYFRSLTLTDQPRSRPAYPIPPNERTKHLILSLTLPSASQAAVTLPLVQSIFNLIDVISAEGGWGVGKGPQSGKSGVGLNASLRPETRMKLKKVREDVDKELIEEATKEKKEEAAEEKAAAKKKAEEERLSKLSATEQKKALEREKKRALRRTQGKVRAR</sequence>
<name>A0AAD5V4L3_9APHY</name>
<dbReference type="GO" id="GO:0032469">
    <property type="term" value="P:endoplasmic reticulum calcium ion homeostasis"/>
    <property type="evidence" value="ECO:0007669"/>
    <property type="project" value="InterPro"/>
</dbReference>
<dbReference type="AlphaFoldDB" id="A0AAD5V4L3"/>
<evidence type="ECO:0000256" key="4">
    <source>
        <dbReference type="ARBA" id="ARBA00023136"/>
    </source>
</evidence>
<keyword evidence="3 6" id="KW-1133">Transmembrane helix</keyword>
<comment type="caution">
    <text evidence="7">The sequence shown here is derived from an EMBL/GenBank/DDBJ whole genome shotgun (WGS) entry which is preliminary data.</text>
</comment>
<dbReference type="PANTHER" id="PTHR12883">
    <property type="entry name" value="ADIPOCYTE-SPECIFIC PROTEIN 4-RELATED"/>
    <property type="match status" value="1"/>
</dbReference>
<evidence type="ECO:0000313" key="7">
    <source>
        <dbReference type="EMBL" id="KAJ3484549.1"/>
    </source>
</evidence>
<dbReference type="PANTHER" id="PTHR12883:SF0">
    <property type="entry name" value="PAT COMPLEX SUBUNIT CCDC47"/>
    <property type="match status" value="1"/>
</dbReference>
<protein>
    <recommendedName>
        <fullName evidence="9">DUF1682-domain-containing protein</fullName>
    </recommendedName>
</protein>
<evidence type="ECO:0008006" key="9">
    <source>
        <dbReference type="Google" id="ProtNLM"/>
    </source>
</evidence>
<gene>
    <name evidence="7" type="ORF">NLI96_g5580</name>
</gene>
<organism evidence="7 8">
    <name type="scientific">Meripilus lineatus</name>
    <dbReference type="NCBI Taxonomy" id="2056292"/>
    <lineage>
        <taxon>Eukaryota</taxon>
        <taxon>Fungi</taxon>
        <taxon>Dikarya</taxon>
        <taxon>Basidiomycota</taxon>
        <taxon>Agaricomycotina</taxon>
        <taxon>Agaricomycetes</taxon>
        <taxon>Polyporales</taxon>
        <taxon>Meripilaceae</taxon>
        <taxon>Meripilus</taxon>
    </lineage>
</organism>
<dbReference type="InterPro" id="IPR012879">
    <property type="entry name" value="CCDC47"/>
</dbReference>
<keyword evidence="8" id="KW-1185">Reference proteome</keyword>
<keyword evidence="4 6" id="KW-0472">Membrane</keyword>
<dbReference type="GO" id="GO:0005509">
    <property type="term" value="F:calcium ion binding"/>
    <property type="evidence" value="ECO:0007669"/>
    <property type="project" value="InterPro"/>
</dbReference>
<evidence type="ECO:0000256" key="6">
    <source>
        <dbReference type="SAM" id="Phobius"/>
    </source>
</evidence>
<dbReference type="EMBL" id="JANAWD010000185">
    <property type="protein sequence ID" value="KAJ3484549.1"/>
    <property type="molecule type" value="Genomic_DNA"/>
</dbReference>
<dbReference type="Proteomes" id="UP001212997">
    <property type="component" value="Unassembled WGS sequence"/>
</dbReference>
<feature type="transmembrane region" description="Helical" evidence="6">
    <location>
        <begin position="44"/>
        <end position="60"/>
    </location>
</feature>
<dbReference type="GO" id="GO:0016020">
    <property type="term" value="C:membrane"/>
    <property type="evidence" value="ECO:0007669"/>
    <property type="project" value="UniProtKB-SubCell"/>
</dbReference>
<proteinExistence type="predicted"/>
<evidence type="ECO:0000256" key="1">
    <source>
        <dbReference type="ARBA" id="ARBA00004167"/>
    </source>
</evidence>
<comment type="subcellular location">
    <subcellularLocation>
        <location evidence="1">Membrane</location>
        <topology evidence="1">Single-pass membrane protein</topology>
    </subcellularLocation>
</comment>
<feature type="compositionally biased region" description="Basic residues" evidence="5">
    <location>
        <begin position="376"/>
        <end position="389"/>
    </location>
</feature>
<accession>A0AAD5V4L3</accession>
<evidence type="ECO:0000256" key="2">
    <source>
        <dbReference type="ARBA" id="ARBA00022692"/>
    </source>
</evidence>
<evidence type="ECO:0000256" key="3">
    <source>
        <dbReference type="ARBA" id="ARBA00022989"/>
    </source>
</evidence>
<feature type="compositionally biased region" description="Basic and acidic residues" evidence="5">
    <location>
        <begin position="336"/>
        <end position="375"/>
    </location>
</feature>
<dbReference type="GO" id="GO:0005783">
    <property type="term" value="C:endoplasmic reticulum"/>
    <property type="evidence" value="ECO:0007669"/>
    <property type="project" value="InterPro"/>
</dbReference>
<reference evidence="7" key="1">
    <citation type="submission" date="2022-07" db="EMBL/GenBank/DDBJ databases">
        <title>Genome Sequence of Physisporinus lineatus.</title>
        <authorList>
            <person name="Buettner E."/>
        </authorList>
    </citation>
    <scope>NUCLEOTIDE SEQUENCE</scope>
    <source>
        <strain evidence="7">VT162</strain>
    </source>
</reference>
<evidence type="ECO:0000256" key="5">
    <source>
        <dbReference type="SAM" id="MobiDB-lite"/>
    </source>
</evidence>
<evidence type="ECO:0000313" key="8">
    <source>
        <dbReference type="Proteomes" id="UP001212997"/>
    </source>
</evidence>
<dbReference type="Pfam" id="PF07946">
    <property type="entry name" value="CCDC47"/>
    <property type="match status" value="1"/>
</dbReference>